<keyword evidence="1" id="KW-0175">Coiled coil</keyword>
<dbReference type="Proteomes" id="UP000232122">
    <property type="component" value="Unassembled WGS sequence"/>
</dbReference>
<dbReference type="EMBL" id="NPEF02000031">
    <property type="protein sequence ID" value="MDV6237711.1"/>
    <property type="molecule type" value="Genomic_DNA"/>
</dbReference>
<keyword evidence="4" id="KW-1185">Reference proteome</keyword>
<evidence type="ECO:0000313" key="4">
    <source>
        <dbReference type="Proteomes" id="UP000232122"/>
    </source>
</evidence>
<proteinExistence type="predicted"/>
<keyword evidence="2" id="KW-0472">Membrane</keyword>
<sequence length="199" mass="22262">MSQFTGFFTDLKTSFDGLSQSIQSFLDTISVITSFLRILFSIVPLDLFLVLVFSLFLVFLFNTISPNTARINYTLGVLLASIGRSFFHNAVSQTWNVGPVSLGAFYLLLPAYSTFLLRFLLGVAIRSYKRKNALNPKTLEQALSNVQKTFHGLMAEGHRELSKLGSDPILDRNVLKKSLEELELTVSGLKRVLDDTSKE</sequence>
<protein>
    <submittedName>
        <fullName evidence="3">Uncharacterized protein</fullName>
    </submittedName>
</protein>
<keyword evidence="2" id="KW-0812">Transmembrane</keyword>
<gene>
    <name evidence="3" type="ORF">CH379_018940</name>
</gene>
<keyword evidence="2" id="KW-1133">Transmembrane helix</keyword>
<name>A0AAE4U3U3_9LEPT</name>
<evidence type="ECO:0000313" key="3">
    <source>
        <dbReference type="EMBL" id="MDV6237711.1"/>
    </source>
</evidence>
<evidence type="ECO:0000256" key="1">
    <source>
        <dbReference type="SAM" id="Coils"/>
    </source>
</evidence>
<organism evidence="3 4">
    <name type="scientific">Leptospira ellisii</name>
    <dbReference type="NCBI Taxonomy" id="2023197"/>
    <lineage>
        <taxon>Bacteria</taxon>
        <taxon>Pseudomonadati</taxon>
        <taxon>Spirochaetota</taxon>
        <taxon>Spirochaetia</taxon>
        <taxon>Leptospirales</taxon>
        <taxon>Leptospiraceae</taxon>
        <taxon>Leptospira</taxon>
    </lineage>
</organism>
<dbReference type="RefSeq" id="WP_165783410.1">
    <property type="nucleotide sequence ID" value="NZ_NPEF02000031.1"/>
</dbReference>
<accession>A0AAE4U3U3</accession>
<feature type="coiled-coil region" evidence="1">
    <location>
        <begin position="172"/>
        <end position="199"/>
    </location>
</feature>
<reference evidence="3 4" key="1">
    <citation type="journal article" date="2018" name="Microb. Genom.">
        <title>Deciphering the unexplored Leptospira diversity from soils uncovers genomic evolution to virulence.</title>
        <authorList>
            <person name="Thibeaux R."/>
            <person name="Iraola G."/>
            <person name="Ferres I."/>
            <person name="Bierque E."/>
            <person name="Girault D."/>
            <person name="Soupe-Gilbert M.E."/>
            <person name="Picardeau M."/>
            <person name="Goarant C."/>
        </authorList>
    </citation>
    <scope>NUCLEOTIDE SEQUENCE [LARGE SCALE GENOMIC DNA]</scope>
    <source>
        <strain evidence="3 4">ATI7-C-A5</strain>
    </source>
</reference>
<evidence type="ECO:0000256" key="2">
    <source>
        <dbReference type="SAM" id="Phobius"/>
    </source>
</evidence>
<comment type="caution">
    <text evidence="3">The sequence shown here is derived from an EMBL/GenBank/DDBJ whole genome shotgun (WGS) entry which is preliminary data.</text>
</comment>
<feature type="transmembrane region" description="Helical" evidence="2">
    <location>
        <begin position="38"/>
        <end position="61"/>
    </location>
</feature>
<feature type="transmembrane region" description="Helical" evidence="2">
    <location>
        <begin position="73"/>
        <end position="91"/>
    </location>
</feature>
<dbReference type="AlphaFoldDB" id="A0AAE4U3U3"/>
<feature type="transmembrane region" description="Helical" evidence="2">
    <location>
        <begin position="103"/>
        <end position="121"/>
    </location>
</feature>